<feature type="chain" id="PRO_5041403209" evidence="1">
    <location>
        <begin position="27"/>
        <end position="326"/>
    </location>
</feature>
<accession>A0AA38UFE8</accession>
<keyword evidence="1" id="KW-0732">Signal</keyword>
<proteinExistence type="predicted"/>
<organism evidence="2 3">
    <name type="scientific">Lentinula raphanica</name>
    <dbReference type="NCBI Taxonomy" id="153919"/>
    <lineage>
        <taxon>Eukaryota</taxon>
        <taxon>Fungi</taxon>
        <taxon>Dikarya</taxon>
        <taxon>Basidiomycota</taxon>
        <taxon>Agaricomycotina</taxon>
        <taxon>Agaricomycetes</taxon>
        <taxon>Agaricomycetidae</taxon>
        <taxon>Agaricales</taxon>
        <taxon>Marasmiineae</taxon>
        <taxon>Omphalotaceae</taxon>
        <taxon>Lentinula</taxon>
    </lineage>
</organism>
<evidence type="ECO:0000313" key="3">
    <source>
        <dbReference type="Proteomes" id="UP001163846"/>
    </source>
</evidence>
<dbReference type="EMBL" id="MU806121">
    <property type="protein sequence ID" value="KAJ3839549.1"/>
    <property type="molecule type" value="Genomic_DNA"/>
</dbReference>
<protein>
    <submittedName>
        <fullName evidence="2">Uncharacterized protein</fullName>
    </submittedName>
</protein>
<dbReference type="AlphaFoldDB" id="A0AA38UFE8"/>
<evidence type="ECO:0000313" key="2">
    <source>
        <dbReference type="EMBL" id="KAJ3839549.1"/>
    </source>
</evidence>
<comment type="caution">
    <text evidence="2">The sequence shown here is derived from an EMBL/GenBank/DDBJ whole genome shotgun (WGS) entry which is preliminary data.</text>
</comment>
<feature type="signal peptide" evidence="1">
    <location>
        <begin position="1"/>
        <end position="26"/>
    </location>
</feature>
<reference evidence="2" key="1">
    <citation type="submission" date="2022-08" db="EMBL/GenBank/DDBJ databases">
        <authorList>
            <consortium name="DOE Joint Genome Institute"/>
            <person name="Min B."/>
            <person name="Riley R."/>
            <person name="Sierra-Patev S."/>
            <person name="Naranjo-Ortiz M."/>
            <person name="Looney B."/>
            <person name="Konkel Z."/>
            <person name="Slot J.C."/>
            <person name="Sakamoto Y."/>
            <person name="Steenwyk J.L."/>
            <person name="Rokas A."/>
            <person name="Carro J."/>
            <person name="Camarero S."/>
            <person name="Ferreira P."/>
            <person name="Molpeceres G."/>
            <person name="Ruiz-Duenas F.J."/>
            <person name="Serrano A."/>
            <person name="Henrissat B."/>
            <person name="Drula E."/>
            <person name="Hughes K.W."/>
            <person name="Mata J.L."/>
            <person name="Ishikawa N.K."/>
            <person name="Vargas-Isla R."/>
            <person name="Ushijima S."/>
            <person name="Smith C.A."/>
            <person name="Ahrendt S."/>
            <person name="Andreopoulos W."/>
            <person name="He G."/>
            <person name="Labutti K."/>
            <person name="Lipzen A."/>
            <person name="Ng V."/>
            <person name="Sandor L."/>
            <person name="Barry K."/>
            <person name="Martinez A.T."/>
            <person name="Xiao Y."/>
            <person name="Gibbons J.G."/>
            <person name="Terashima K."/>
            <person name="Hibbett D.S."/>
            <person name="Grigoriev I.V."/>
        </authorList>
    </citation>
    <scope>NUCLEOTIDE SEQUENCE</scope>
    <source>
        <strain evidence="2">TFB9207</strain>
    </source>
</reference>
<keyword evidence="3" id="KW-1185">Reference proteome</keyword>
<name>A0AA38UFE8_9AGAR</name>
<dbReference type="Proteomes" id="UP001163846">
    <property type="component" value="Unassembled WGS sequence"/>
</dbReference>
<gene>
    <name evidence="2" type="ORF">F5878DRAFT_114130</name>
</gene>
<sequence>MILLSPSSSRLLTGLLFLSTLFGVTAAPVNAHRQETKSYGVGVISTVKNLWTKATGRTKATGKSGAKKDMTVVLYAISNRQEIRYYDLPPTLGEQWVLFVDNIRLELGGGQGGGEENTVDQLVPNRSQGVSPALRFGYPSGGLVLATMPATFPDIKSKRRFAWQLVRCQGDTWLDKLNAMMTGPVQNLYGSVPTKWIEKRDFMREVIEYGEGHWCHLPVDDPENTHGLRGEDIHRCKTRDDCPVCSLHDESGVVSFDCVNQQEVQKEGKPEPQWRYYREKTKEWYCYDHAPREEEFRWHRVMENGIEVDTDDLTSTMSSSTEDSAF</sequence>
<evidence type="ECO:0000256" key="1">
    <source>
        <dbReference type="SAM" id="SignalP"/>
    </source>
</evidence>